<evidence type="ECO:0000256" key="7">
    <source>
        <dbReference type="ARBA" id="ARBA00023273"/>
    </source>
</evidence>
<keyword evidence="13" id="KW-1185">Reference proteome</keyword>
<evidence type="ECO:0000313" key="11">
    <source>
        <dbReference type="EMBL" id="ESO11539.1"/>
    </source>
</evidence>
<dbReference type="GO" id="GO:0035082">
    <property type="term" value="P:axoneme assembly"/>
    <property type="evidence" value="ECO:0000318"/>
    <property type="project" value="GO_Central"/>
</dbReference>
<dbReference type="OMA" id="DYQFHAD"/>
<keyword evidence="5" id="KW-0969">Cilium</keyword>
<evidence type="ECO:0000313" key="13">
    <source>
        <dbReference type="Proteomes" id="UP000015101"/>
    </source>
</evidence>
<dbReference type="GeneID" id="20214607"/>
<dbReference type="InterPro" id="IPR055316">
    <property type="entry name" value="RSP9"/>
</dbReference>
<protein>
    <recommendedName>
        <fullName evidence="10">Radial spoke head protein 9 homolog</fullName>
    </recommendedName>
</protein>
<gene>
    <name evidence="12" type="primary">20214607</name>
    <name evidence="11" type="ORF">HELRODRAFT_71407</name>
</gene>
<dbReference type="GO" id="GO:0005930">
    <property type="term" value="C:axoneme"/>
    <property type="evidence" value="ECO:0000318"/>
    <property type="project" value="GO_Central"/>
</dbReference>
<dbReference type="CTD" id="20214607"/>
<accession>T1G0K9</accession>
<evidence type="ECO:0000256" key="9">
    <source>
        <dbReference type="ARBA" id="ARBA00038319"/>
    </source>
</evidence>
<evidence type="ECO:0000256" key="3">
    <source>
        <dbReference type="ARBA" id="ARBA00022794"/>
    </source>
</evidence>
<organism evidence="12 13">
    <name type="scientific">Helobdella robusta</name>
    <name type="common">Californian leech</name>
    <dbReference type="NCBI Taxonomy" id="6412"/>
    <lineage>
        <taxon>Eukaryota</taxon>
        <taxon>Metazoa</taxon>
        <taxon>Spiralia</taxon>
        <taxon>Lophotrochozoa</taxon>
        <taxon>Annelida</taxon>
        <taxon>Clitellata</taxon>
        <taxon>Hirudinea</taxon>
        <taxon>Rhynchobdellida</taxon>
        <taxon>Glossiphoniidae</taxon>
        <taxon>Helobdella</taxon>
    </lineage>
</organism>
<dbReference type="GO" id="GO:0060294">
    <property type="term" value="P:cilium movement involved in cell motility"/>
    <property type="evidence" value="ECO:0000318"/>
    <property type="project" value="GO_Central"/>
</dbReference>
<keyword evidence="6" id="KW-0206">Cytoskeleton</keyword>
<dbReference type="PANTHER" id="PTHR22069">
    <property type="entry name" value="MITOCHONDRIAL RIBOSOMAL PROTEIN S18"/>
    <property type="match status" value="1"/>
</dbReference>
<dbReference type="OrthoDB" id="10258956at2759"/>
<dbReference type="EnsemblMetazoa" id="HelroT71407">
    <property type="protein sequence ID" value="HelroP71407"/>
    <property type="gene ID" value="HelroG71407"/>
</dbReference>
<evidence type="ECO:0000256" key="1">
    <source>
        <dbReference type="ARBA" id="ARBA00004611"/>
    </source>
</evidence>
<comment type="similarity">
    <text evidence="9">Belongs to the flagellar radial spoke RSP9 family.</text>
</comment>
<sequence>MNSEFLNLFTENLSHDGIVMSVENKSAMETSLRVIKNEMKFDELFYWGRISTLSLPYYIVQGVENGNKAMDRRTLYSQDCVNWALLNPPSEKLKKDIRKTRNFLTGEISATGEEEEEEEEAEEYEYDSGQAELPVKLKEIDRLTGLIDWIDTDTKVVPRGAYTNTVNGFVTENPLFIGLTSAEASKLYNYRHFRPAIRLLEKTILYRADLDRSIDFLDPISEDPPSNISWCLQYERGGGLVSVKSLLWPGYIFYHIPNTRFFGSVYYGNGMKNMDLPFMI</sequence>
<evidence type="ECO:0000256" key="4">
    <source>
        <dbReference type="ARBA" id="ARBA00022846"/>
    </source>
</evidence>
<evidence type="ECO:0000256" key="5">
    <source>
        <dbReference type="ARBA" id="ARBA00023069"/>
    </source>
</evidence>
<dbReference type="InParanoid" id="T1G0K9"/>
<dbReference type="GO" id="GO:0044458">
    <property type="term" value="P:motile cilium assembly"/>
    <property type="evidence" value="ECO:0000318"/>
    <property type="project" value="GO_Central"/>
</dbReference>
<keyword evidence="3" id="KW-0970">Cilium biogenesis/degradation</keyword>
<dbReference type="AlphaFoldDB" id="T1G0K9"/>
<dbReference type="eggNOG" id="ENOG502QR99">
    <property type="taxonomic scope" value="Eukaryota"/>
</dbReference>
<keyword evidence="4" id="KW-0282">Flagellum</keyword>
<keyword evidence="7" id="KW-0966">Cell projection</keyword>
<proteinExistence type="inferred from homology"/>
<dbReference type="KEGG" id="hro:HELRODRAFT_71407"/>
<dbReference type="GO" id="GO:0060091">
    <property type="term" value="C:kinocilium"/>
    <property type="evidence" value="ECO:0007669"/>
    <property type="project" value="UniProtKB-SubCell"/>
</dbReference>
<comment type="subcellular location">
    <subcellularLocation>
        <location evidence="8">Cell projection</location>
        <location evidence="8">Kinocilium</location>
    </subcellularLocation>
    <subcellularLocation>
        <location evidence="1">Cytoplasm</location>
        <location evidence="1">Cytoskeleton</location>
        <location evidence="1">Flagellum axoneme</location>
    </subcellularLocation>
</comment>
<evidence type="ECO:0000256" key="6">
    <source>
        <dbReference type="ARBA" id="ARBA00023212"/>
    </source>
</evidence>
<reference evidence="11 13" key="2">
    <citation type="journal article" date="2013" name="Nature">
        <title>Insights into bilaterian evolution from three spiralian genomes.</title>
        <authorList>
            <person name="Simakov O."/>
            <person name="Marletaz F."/>
            <person name="Cho S.J."/>
            <person name="Edsinger-Gonzales E."/>
            <person name="Havlak P."/>
            <person name="Hellsten U."/>
            <person name="Kuo D.H."/>
            <person name="Larsson T."/>
            <person name="Lv J."/>
            <person name="Arendt D."/>
            <person name="Savage R."/>
            <person name="Osoegawa K."/>
            <person name="de Jong P."/>
            <person name="Grimwood J."/>
            <person name="Chapman J.A."/>
            <person name="Shapiro H."/>
            <person name="Aerts A."/>
            <person name="Otillar R.P."/>
            <person name="Terry A.Y."/>
            <person name="Boore J.L."/>
            <person name="Grigoriev I.V."/>
            <person name="Lindberg D.R."/>
            <person name="Seaver E.C."/>
            <person name="Weisblat D.A."/>
            <person name="Putnam N.H."/>
            <person name="Rokhsar D.S."/>
        </authorList>
    </citation>
    <scope>NUCLEOTIDE SEQUENCE</scope>
</reference>
<dbReference type="EMBL" id="KB095812">
    <property type="protein sequence ID" value="ESO11539.1"/>
    <property type="molecule type" value="Genomic_DNA"/>
</dbReference>
<dbReference type="Proteomes" id="UP000015101">
    <property type="component" value="Unassembled WGS sequence"/>
</dbReference>
<dbReference type="STRING" id="6412.T1G0K9"/>
<evidence type="ECO:0000256" key="2">
    <source>
        <dbReference type="ARBA" id="ARBA00022490"/>
    </source>
</evidence>
<dbReference type="HOGENOM" id="CLU_068343_1_0_1"/>
<dbReference type="PANTHER" id="PTHR22069:SF0">
    <property type="entry name" value="RADIAL SPOKE HEAD PROTEIN 9 HOMOLOG"/>
    <property type="match status" value="1"/>
</dbReference>
<reference evidence="12" key="3">
    <citation type="submission" date="2015-06" db="UniProtKB">
        <authorList>
            <consortium name="EnsemblMetazoa"/>
        </authorList>
    </citation>
    <scope>IDENTIFICATION</scope>
</reference>
<evidence type="ECO:0000256" key="8">
    <source>
        <dbReference type="ARBA" id="ARBA00037822"/>
    </source>
</evidence>
<dbReference type="EMBL" id="AMQM01002446">
    <property type="status" value="NOT_ANNOTATED_CDS"/>
    <property type="molecule type" value="Genomic_DNA"/>
</dbReference>
<evidence type="ECO:0000313" key="12">
    <source>
        <dbReference type="EnsemblMetazoa" id="HelroP71407"/>
    </source>
</evidence>
<keyword evidence="2" id="KW-0963">Cytoplasm</keyword>
<reference evidence="13" key="1">
    <citation type="submission" date="2012-12" db="EMBL/GenBank/DDBJ databases">
        <authorList>
            <person name="Hellsten U."/>
            <person name="Grimwood J."/>
            <person name="Chapman J.A."/>
            <person name="Shapiro H."/>
            <person name="Aerts A."/>
            <person name="Otillar R.P."/>
            <person name="Terry A.Y."/>
            <person name="Boore J.L."/>
            <person name="Simakov O."/>
            <person name="Marletaz F."/>
            <person name="Cho S.-J."/>
            <person name="Edsinger-Gonzales E."/>
            <person name="Havlak P."/>
            <person name="Kuo D.-H."/>
            <person name="Larsson T."/>
            <person name="Lv J."/>
            <person name="Arendt D."/>
            <person name="Savage R."/>
            <person name="Osoegawa K."/>
            <person name="de Jong P."/>
            <person name="Lindberg D.R."/>
            <person name="Seaver E.C."/>
            <person name="Weisblat D.A."/>
            <person name="Putnam N.H."/>
            <person name="Grigoriev I.V."/>
            <person name="Rokhsar D.S."/>
        </authorList>
    </citation>
    <scope>NUCLEOTIDE SEQUENCE</scope>
</reference>
<name>T1G0K9_HELRO</name>
<dbReference type="FunCoup" id="T1G0K9">
    <property type="interactions" value="49"/>
</dbReference>
<evidence type="ECO:0000256" key="10">
    <source>
        <dbReference type="ARBA" id="ARBA00041080"/>
    </source>
</evidence>
<dbReference type="RefSeq" id="XP_009010027.1">
    <property type="nucleotide sequence ID" value="XM_009011779.1"/>
</dbReference>